<evidence type="ECO:0000313" key="3">
    <source>
        <dbReference type="Proteomes" id="UP000319769"/>
    </source>
</evidence>
<feature type="transmembrane region" description="Helical" evidence="1">
    <location>
        <begin position="140"/>
        <end position="161"/>
    </location>
</feature>
<feature type="transmembrane region" description="Helical" evidence="1">
    <location>
        <begin position="30"/>
        <end position="48"/>
    </location>
</feature>
<keyword evidence="1" id="KW-0472">Membrane</keyword>
<evidence type="ECO:0000256" key="1">
    <source>
        <dbReference type="SAM" id="Phobius"/>
    </source>
</evidence>
<name>A0A5N0VM63_9PSEU</name>
<reference evidence="2" key="1">
    <citation type="submission" date="2019-09" db="EMBL/GenBank/DDBJ databases">
        <authorList>
            <person name="Teo W.F.A."/>
            <person name="Duangmal K."/>
        </authorList>
    </citation>
    <scope>NUCLEOTIDE SEQUENCE [LARGE SCALE GENOMIC DNA]</scope>
    <source>
        <strain evidence="2">K81G1</strain>
    </source>
</reference>
<dbReference type="EMBL" id="VMNW02000001">
    <property type="protein sequence ID" value="KAA9166858.1"/>
    <property type="molecule type" value="Genomic_DNA"/>
</dbReference>
<feature type="transmembrane region" description="Helical" evidence="1">
    <location>
        <begin position="309"/>
        <end position="328"/>
    </location>
</feature>
<feature type="transmembrane region" description="Helical" evidence="1">
    <location>
        <begin position="88"/>
        <end position="107"/>
    </location>
</feature>
<accession>A0A5N0VM63</accession>
<protein>
    <recommendedName>
        <fullName evidence="4">Glycosyltransferase RgtA/B/C/D-like domain-containing protein</fullName>
    </recommendedName>
</protein>
<gene>
    <name evidence="2" type="ORF">FPZ12_001300</name>
</gene>
<feature type="transmembrane region" description="Helical" evidence="1">
    <location>
        <begin position="114"/>
        <end position="134"/>
    </location>
</feature>
<keyword evidence="3" id="KW-1185">Reference proteome</keyword>
<comment type="caution">
    <text evidence="2">The sequence shown here is derived from an EMBL/GenBank/DDBJ whole genome shotgun (WGS) entry which is preliminary data.</text>
</comment>
<feature type="transmembrane region" description="Helical" evidence="1">
    <location>
        <begin position="237"/>
        <end position="257"/>
    </location>
</feature>
<dbReference type="RefSeq" id="WP_144746384.1">
    <property type="nucleotide sequence ID" value="NZ_VMNW02000001.1"/>
</dbReference>
<feature type="transmembrane region" description="Helical" evidence="1">
    <location>
        <begin position="168"/>
        <end position="185"/>
    </location>
</feature>
<feature type="transmembrane region" description="Helical" evidence="1">
    <location>
        <begin position="197"/>
        <end position="225"/>
    </location>
</feature>
<keyword evidence="1" id="KW-1133">Transmembrane helix</keyword>
<proteinExistence type="predicted"/>
<feature type="transmembrane region" description="Helical" evidence="1">
    <location>
        <begin position="393"/>
        <end position="415"/>
    </location>
</feature>
<organism evidence="2 3">
    <name type="scientific">Amycolatopsis acidicola</name>
    <dbReference type="NCBI Taxonomy" id="2596893"/>
    <lineage>
        <taxon>Bacteria</taxon>
        <taxon>Bacillati</taxon>
        <taxon>Actinomycetota</taxon>
        <taxon>Actinomycetes</taxon>
        <taxon>Pseudonocardiales</taxon>
        <taxon>Pseudonocardiaceae</taxon>
        <taxon>Amycolatopsis</taxon>
    </lineage>
</organism>
<feature type="transmembrane region" description="Helical" evidence="1">
    <location>
        <begin position="335"/>
        <end position="361"/>
    </location>
</feature>
<evidence type="ECO:0008006" key="4">
    <source>
        <dbReference type="Google" id="ProtNLM"/>
    </source>
</evidence>
<sequence>MVEVLNSSARARETGRAQVALPGRAHRDGYFWLVGAVALVLGALFVVVDLNYNQGKLIAPLDDVYIHLQYGRQIGIGQFFHFQSGDPVSSGASSVLYALILGAAYAIGIHGSAFLAFAMAFGVLCFAFSAALTYRLGAVLVARSVGLWAGFLLATSGELLWGSASGMEVGLATLLVVSTLLVLVREAPSGRFRFTPLLGILLALVRPEGLIFAIVLMLASWWTLWTHRRGTGFVRSVLRWAWTLLPLLAGIAQLLYYQAATGTISANGIQAKSLLNDRPVFYLGDFADRAVANLRTVGDIFLGLNNQDYTFPGGLLFCCIGVVYLVFVRRAWRTVFTAMAVGLAAVTLSVATLNTALTHYLRYNQPFLPVFLLFAVAGIYGLTRVVPHNARRFALHGALAIAMVFSLVALPTWAIRFGRDSSTIRDSDVSVALWLTTNVPARSSVAVKDVGAVAYFSAHHVVDLIGLGTNGFAEASNNGVGSVYEKLRHLPAAQRPAYVVGYDTVPGTSLEQMRQVGFLGDEPVQKFKAQTPPDVYGNLIIPFRELDVYKADWTLAGSGDEQVVPGQLRDYLNVGDLDNEAAHSYEPKMEQVGLQPFSVLTRVGETVDSGRNILGGEQFTARNLVPGKDLTITARTDMDKVVPDMQVLVDGKPAGTWVRTPVKNAAWGTYTYKIPGDLITKSTADIQILPPRPLLNPYPVYTSYGYWLSQ</sequence>
<dbReference type="AlphaFoldDB" id="A0A5N0VM63"/>
<evidence type="ECO:0000313" key="2">
    <source>
        <dbReference type="EMBL" id="KAA9166858.1"/>
    </source>
</evidence>
<keyword evidence="1" id="KW-0812">Transmembrane</keyword>
<dbReference type="OrthoDB" id="3563487at2"/>
<dbReference type="Proteomes" id="UP000319769">
    <property type="component" value="Unassembled WGS sequence"/>
</dbReference>
<feature type="transmembrane region" description="Helical" evidence="1">
    <location>
        <begin position="367"/>
        <end position="386"/>
    </location>
</feature>